<dbReference type="OrthoDB" id="1470350at2759"/>
<gene>
    <name evidence="1" type="ORF">Glove_300g61</name>
</gene>
<reference evidence="1 2" key="1">
    <citation type="submission" date="2018-08" db="EMBL/GenBank/DDBJ databases">
        <title>Genome and evolution of the arbuscular mycorrhizal fungus Diversispora epigaea (formerly Glomus versiforme) and its bacterial endosymbionts.</title>
        <authorList>
            <person name="Sun X."/>
            <person name="Fei Z."/>
            <person name="Harrison M."/>
        </authorList>
    </citation>
    <scope>NUCLEOTIDE SEQUENCE [LARGE SCALE GENOMIC DNA]</scope>
    <source>
        <strain evidence="1 2">IT104</strain>
    </source>
</reference>
<keyword evidence="2" id="KW-1185">Reference proteome</keyword>
<dbReference type="EMBL" id="PQFF01000274">
    <property type="protein sequence ID" value="RHZ67617.1"/>
    <property type="molecule type" value="Genomic_DNA"/>
</dbReference>
<accession>A0A397HXW7</accession>
<proteinExistence type="predicted"/>
<protein>
    <submittedName>
        <fullName evidence="1">Uncharacterized protein</fullName>
    </submittedName>
</protein>
<comment type="caution">
    <text evidence="1">The sequence shown here is derived from an EMBL/GenBank/DDBJ whole genome shotgun (WGS) entry which is preliminary data.</text>
</comment>
<evidence type="ECO:0000313" key="1">
    <source>
        <dbReference type="EMBL" id="RHZ67617.1"/>
    </source>
</evidence>
<name>A0A397HXW7_9GLOM</name>
<sequence length="103" mass="12150">MFMKDPVSISFNCFSAKRYACQSEITKRKSKQEAKNSIIKTQQECYEFPLRITAYIIREDEKNNNKDFLDILISENNPDTGEPFSYEMYPKHLDQGLEERLPT</sequence>
<dbReference type="AlphaFoldDB" id="A0A397HXW7"/>
<organism evidence="1 2">
    <name type="scientific">Diversispora epigaea</name>
    <dbReference type="NCBI Taxonomy" id="1348612"/>
    <lineage>
        <taxon>Eukaryota</taxon>
        <taxon>Fungi</taxon>
        <taxon>Fungi incertae sedis</taxon>
        <taxon>Mucoromycota</taxon>
        <taxon>Glomeromycotina</taxon>
        <taxon>Glomeromycetes</taxon>
        <taxon>Diversisporales</taxon>
        <taxon>Diversisporaceae</taxon>
        <taxon>Diversispora</taxon>
    </lineage>
</organism>
<evidence type="ECO:0000313" key="2">
    <source>
        <dbReference type="Proteomes" id="UP000266861"/>
    </source>
</evidence>
<dbReference type="Proteomes" id="UP000266861">
    <property type="component" value="Unassembled WGS sequence"/>
</dbReference>